<evidence type="ECO:0000256" key="8">
    <source>
        <dbReference type="ARBA" id="ARBA00022989"/>
    </source>
</evidence>
<dbReference type="EMBL" id="JAINVV010000004">
    <property type="protein sequence ID" value="MBY8823028.1"/>
    <property type="molecule type" value="Genomic_DNA"/>
</dbReference>
<keyword evidence="4" id="KW-1003">Cell membrane</keyword>
<evidence type="ECO:0000256" key="10">
    <source>
        <dbReference type="SAM" id="Phobius"/>
    </source>
</evidence>
<organism evidence="11 12">
    <name type="scientific">Sphingomonas colocasiae</name>
    <dbReference type="NCBI Taxonomy" id="1848973"/>
    <lineage>
        <taxon>Bacteria</taxon>
        <taxon>Pseudomonadati</taxon>
        <taxon>Pseudomonadota</taxon>
        <taxon>Alphaproteobacteria</taxon>
        <taxon>Sphingomonadales</taxon>
        <taxon>Sphingomonadaceae</taxon>
        <taxon>Sphingomonas</taxon>
    </lineage>
</organism>
<evidence type="ECO:0000313" key="11">
    <source>
        <dbReference type="EMBL" id="MBY8823028.1"/>
    </source>
</evidence>
<evidence type="ECO:0000313" key="12">
    <source>
        <dbReference type="Proteomes" id="UP000706039"/>
    </source>
</evidence>
<keyword evidence="3" id="KW-0813">Transport</keyword>
<dbReference type="Proteomes" id="UP000706039">
    <property type="component" value="Unassembled WGS sequence"/>
</dbReference>
<reference evidence="11 12" key="1">
    <citation type="submission" date="2021-08" db="EMBL/GenBank/DDBJ databases">
        <authorList>
            <person name="Tuo L."/>
        </authorList>
    </citation>
    <scope>NUCLEOTIDE SEQUENCE [LARGE SCALE GENOMIC DNA]</scope>
    <source>
        <strain evidence="11 12">JCM 31229</strain>
    </source>
</reference>
<keyword evidence="8 10" id="KW-1133">Transmembrane helix</keyword>
<comment type="caution">
    <text evidence="11">The sequence shown here is derived from an EMBL/GenBank/DDBJ whole genome shotgun (WGS) entry which is preliminary data.</text>
</comment>
<evidence type="ECO:0000256" key="5">
    <source>
        <dbReference type="ARBA" id="ARBA00022519"/>
    </source>
</evidence>
<name>A0ABS7PNX4_9SPHN</name>
<keyword evidence="12" id="KW-1185">Reference proteome</keyword>
<evidence type="ECO:0000256" key="6">
    <source>
        <dbReference type="ARBA" id="ARBA00022692"/>
    </source>
</evidence>
<keyword evidence="5" id="KW-0997">Cell inner membrane</keyword>
<evidence type="ECO:0000256" key="4">
    <source>
        <dbReference type="ARBA" id="ARBA00022475"/>
    </source>
</evidence>
<dbReference type="Gene3D" id="3.30.1360.100">
    <property type="entry name" value="General secretion pathway protein M, EpsM"/>
    <property type="match status" value="1"/>
</dbReference>
<dbReference type="InterPro" id="IPR023229">
    <property type="entry name" value="T2SS_M_periplasmic_sf"/>
</dbReference>
<evidence type="ECO:0000256" key="7">
    <source>
        <dbReference type="ARBA" id="ARBA00022927"/>
    </source>
</evidence>
<keyword evidence="6 10" id="KW-0812">Transmembrane</keyword>
<evidence type="ECO:0000256" key="3">
    <source>
        <dbReference type="ARBA" id="ARBA00022448"/>
    </source>
</evidence>
<dbReference type="InterPro" id="IPR007690">
    <property type="entry name" value="T2SS_GspM"/>
</dbReference>
<evidence type="ECO:0000256" key="1">
    <source>
        <dbReference type="ARBA" id="ARBA00004377"/>
    </source>
</evidence>
<proteinExistence type="inferred from homology"/>
<accession>A0ABS7PNX4</accession>
<dbReference type="RefSeq" id="WP_222990063.1">
    <property type="nucleotide sequence ID" value="NZ_JAINVV010000004.1"/>
</dbReference>
<feature type="transmembrane region" description="Helical" evidence="10">
    <location>
        <begin position="20"/>
        <end position="39"/>
    </location>
</feature>
<dbReference type="Pfam" id="PF04612">
    <property type="entry name" value="T2SSM"/>
    <property type="match status" value="1"/>
</dbReference>
<protein>
    <submittedName>
        <fullName evidence="11">Type II secretion system protein M</fullName>
    </submittedName>
</protein>
<keyword evidence="9 10" id="KW-0472">Membrane</keyword>
<gene>
    <name evidence="11" type="ORF">K7G82_12040</name>
</gene>
<comment type="subcellular location">
    <subcellularLocation>
        <location evidence="1">Cell inner membrane</location>
        <topology evidence="1">Single-pass membrane protein</topology>
    </subcellularLocation>
</comment>
<dbReference type="SUPFAM" id="SSF103054">
    <property type="entry name" value="General secretion pathway protein M, EpsM"/>
    <property type="match status" value="1"/>
</dbReference>
<keyword evidence="7" id="KW-0653">Protein transport</keyword>
<evidence type="ECO:0000256" key="2">
    <source>
        <dbReference type="ARBA" id="ARBA00010637"/>
    </source>
</evidence>
<sequence>MSERFRTWWRDRSQREQRLLLVMIALMAVVIAWFFVRMMDDALSDARERHSRAVVEQAEVKGKVAALKALERGAGRRLEAPVDVVVGQSANEVGFVLSRTEPQGRDRVVIAIASARPQAFFGWLNDLEARGVFPERLTARANSDQTLSIEATMRGRGL</sequence>
<comment type="similarity">
    <text evidence="2">Belongs to the GSP M family.</text>
</comment>
<evidence type="ECO:0000256" key="9">
    <source>
        <dbReference type="ARBA" id="ARBA00023136"/>
    </source>
</evidence>